<reference evidence="6 7" key="1">
    <citation type="submission" date="2014-04" db="EMBL/GenBank/DDBJ databases">
        <authorList>
            <consortium name="DOE Joint Genome Institute"/>
            <person name="Kuo A."/>
            <person name="Tarkka M."/>
            <person name="Buscot F."/>
            <person name="Kohler A."/>
            <person name="Nagy L.G."/>
            <person name="Floudas D."/>
            <person name="Copeland A."/>
            <person name="Barry K.W."/>
            <person name="Cichocki N."/>
            <person name="Veneault-Fourrey C."/>
            <person name="LaButti K."/>
            <person name="Lindquist E.A."/>
            <person name="Lipzen A."/>
            <person name="Lundell T."/>
            <person name="Morin E."/>
            <person name="Murat C."/>
            <person name="Sun H."/>
            <person name="Tunlid A."/>
            <person name="Henrissat B."/>
            <person name="Grigoriev I.V."/>
            <person name="Hibbett D.S."/>
            <person name="Martin F."/>
            <person name="Nordberg H.P."/>
            <person name="Cantor M.N."/>
            <person name="Hua S.X."/>
        </authorList>
    </citation>
    <scope>NUCLEOTIDE SEQUENCE [LARGE SCALE GENOMIC DNA]</scope>
    <source>
        <strain evidence="6 7">F 1598</strain>
    </source>
</reference>
<dbReference type="InParanoid" id="A0A0C3BQ88"/>
<keyword evidence="3" id="KW-0560">Oxidoreductase</keyword>
<dbReference type="OrthoDB" id="407010at2759"/>
<dbReference type="GO" id="GO:0046872">
    <property type="term" value="F:metal ion binding"/>
    <property type="evidence" value="ECO:0007669"/>
    <property type="project" value="UniProtKB-KW"/>
</dbReference>
<keyword evidence="2 5" id="KW-0479">Metal-binding</keyword>
<accession>A0A0C3BQ88</accession>
<evidence type="ECO:0000256" key="3">
    <source>
        <dbReference type="ARBA" id="ARBA00023002"/>
    </source>
</evidence>
<evidence type="ECO:0008006" key="8">
    <source>
        <dbReference type="Google" id="ProtNLM"/>
    </source>
</evidence>
<name>A0A0C3BQ88_PILCF</name>
<evidence type="ECO:0000256" key="4">
    <source>
        <dbReference type="ARBA" id="ARBA00023004"/>
    </source>
</evidence>
<dbReference type="PANTHER" id="PTHR10543:SF24">
    <property type="entry name" value="CAROTENOID ISOMEROOXYGENASE"/>
    <property type="match status" value="1"/>
</dbReference>
<proteinExistence type="inferred from homology"/>
<dbReference type="AlphaFoldDB" id="A0A0C3BQ88"/>
<feature type="binding site" evidence="5">
    <location>
        <position position="537"/>
    </location>
    <ligand>
        <name>Fe cation</name>
        <dbReference type="ChEBI" id="CHEBI:24875"/>
        <note>catalytic</note>
    </ligand>
</feature>
<dbReference type="GO" id="GO:0016121">
    <property type="term" value="P:carotene catabolic process"/>
    <property type="evidence" value="ECO:0007669"/>
    <property type="project" value="TreeGrafter"/>
</dbReference>
<feature type="binding site" evidence="5">
    <location>
        <position position="335"/>
    </location>
    <ligand>
        <name>Fe cation</name>
        <dbReference type="ChEBI" id="CHEBI:24875"/>
        <note>catalytic</note>
    </ligand>
</feature>
<comment type="cofactor">
    <cofactor evidence="5">
        <name>Fe(2+)</name>
        <dbReference type="ChEBI" id="CHEBI:29033"/>
    </cofactor>
    <text evidence="5">Binds 1 Fe(2+) ion per subunit.</text>
</comment>
<evidence type="ECO:0000256" key="1">
    <source>
        <dbReference type="ARBA" id="ARBA00006787"/>
    </source>
</evidence>
<evidence type="ECO:0000313" key="6">
    <source>
        <dbReference type="EMBL" id="KIM79492.1"/>
    </source>
</evidence>
<dbReference type="PANTHER" id="PTHR10543">
    <property type="entry name" value="BETA-CAROTENE DIOXYGENASE"/>
    <property type="match status" value="1"/>
</dbReference>
<evidence type="ECO:0000313" key="7">
    <source>
        <dbReference type="Proteomes" id="UP000054166"/>
    </source>
</evidence>
<feature type="binding site" evidence="5">
    <location>
        <position position="265"/>
    </location>
    <ligand>
        <name>Fe cation</name>
        <dbReference type="ChEBI" id="CHEBI:24875"/>
        <note>catalytic</note>
    </ligand>
</feature>
<evidence type="ECO:0000256" key="2">
    <source>
        <dbReference type="ARBA" id="ARBA00022723"/>
    </source>
</evidence>
<organism evidence="6 7">
    <name type="scientific">Piloderma croceum (strain F 1598)</name>
    <dbReference type="NCBI Taxonomy" id="765440"/>
    <lineage>
        <taxon>Eukaryota</taxon>
        <taxon>Fungi</taxon>
        <taxon>Dikarya</taxon>
        <taxon>Basidiomycota</taxon>
        <taxon>Agaricomycotina</taxon>
        <taxon>Agaricomycetes</taxon>
        <taxon>Agaricomycetidae</taxon>
        <taxon>Atheliales</taxon>
        <taxon>Atheliaceae</taxon>
        <taxon>Piloderma</taxon>
    </lineage>
</organism>
<sequence>MTDTKLEPFNDWPNDPGFDVDHEERTPVELVVTGNIPAYAAGTLYRTGPGGYEVDTEQGTKFSFSHWFDGFTQNHRFQIIAPDPAEPEAATRVLYNSRRSVDTLIESIRQTGGYDGSTFGQKRDMCQSIFRKVSSKFTPSGEPGELSNIGVTVSINAVGFSREEGDTSGIQNLWINTDAAEHRQLDPETLEPIGYADQRKLHPELKGHLSAAHAQKDPVTGDDIHCNYNLDIGQTSTYRVFRVSSTTGKTDVLATIADAPPAYLHSLILTENYVVLCVWGSHYAMGGAKFAETRNFVDAMNDLDPSKPNQWFVVDRKHGNGVVAKYEGDAFFCFHTINAWEEPSPSDSSQVDIVTDLSAYENLDIIKRLYFENIKSTSPGSRAYLNNKGATTRSSIQRWRLPFVTSAQPSSINRAGLDFAAPKNKSCDLPTFNPLYSTKPSRYIYGAIDRGFSTFYDGLVKYDTVMQTALIWSQHGHSGGEPIFVPNPDGTKEDDGILLSVVLNGHTGKSYLAVLDAKSLVEIGRASMEWPVGFGFHGAHYAAKDAKL</sequence>
<feature type="binding site" evidence="5">
    <location>
        <position position="213"/>
    </location>
    <ligand>
        <name>Fe cation</name>
        <dbReference type="ChEBI" id="CHEBI:24875"/>
        <note>catalytic</note>
    </ligand>
</feature>
<dbReference type="Proteomes" id="UP000054166">
    <property type="component" value="Unassembled WGS sequence"/>
</dbReference>
<comment type="similarity">
    <text evidence="1">Belongs to the carotenoid oxygenase family.</text>
</comment>
<dbReference type="GO" id="GO:0010436">
    <property type="term" value="F:carotenoid dioxygenase activity"/>
    <property type="evidence" value="ECO:0007669"/>
    <property type="project" value="TreeGrafter"/>
</dbReference>
<protein>
    <recommendedName>
        <fullName evidence="8">Carotenoid oxygenase</fullName>
    </recommendedName>
</protein>
<keyword evidence="7" id="KW-1185">Reference proteome</keyword>
<evidence type="ECO:0000256" key="5">
    <source>
        <dbReference type="PIRSR" id="PIRSR604294-1"/>
    </source>
</evidence>
<dbReference type="EMBL" id="KN833009">
    <property type="protein sequence ID" value="KIM79492.1"/>
    <property type="molecule type" value="Genomic_DNA"/>
</dbReference>
<dbReference type="HOGENOM" id="CLU_016472_5_0_1"/>
<reference evidence="7" key="2">
    <citation type="submission" date="2015-01" db="EMBL/GenBank/DDBJ databases">
        <title>Evolutionary Origins and Diversification of the Mycorrhizal Mutualists.</title>
        <authorList>
            <consortium name="DOE Joint Genome Institute"/>
            <consortium name="Mycorrhizal Genomics Consortium"/>
            <person name="Kohler A."/>
            <person name="Kuo A."/>
            <person name="Nagy L.G."/>
            <person name="Floudas D."/>
            <person name="Copeland A."/>
            <person name="Barry K.W."/>
            <person name="Cichocki N."/>
            <person name="Veneault-Fourrey C."/>
            <person name="LaButti K."/>
            <person name="Lindquist E.A."/>
            <person name="Lipzen A."/>
            <person name="Lundell T."/>
            <person name="Morin E."/>
            <person name="Murat C."/>
            <person name="Riley R."/>
            <person name="Ohm R."/>
            <person name="Sun H."/>
            <person name="Tunlid A."/>
            <person name="Henrissat B."/>
            <person name="Grigoriev I.V."/>
            <person name="Hibbett D.S."/>
            <person name="Martin F."/>
        </authorList>
    </citation>
    <scope>NUCLEOTIDE SEQUENCE [LARGE SCALE GENOMIC DNA]</scope>
    <source>
        <strain evidence="7">F 1598</strain>
    </source>
</reference>
<gene>
    <name evidence="6" type="ORF">PILCRDRAFT_74258</name>
</gene>
<dbReference type="STRING" id="765440.A0A0C3BQ88"/>
<dbReference type="InterPro" id="IPR004294">
    <property type="entry name" value="Carotenoid_Oase"/>
</dbReference>
<keyword evidence="4 5" id="KW-0408">Iron</keyword>
<dbReference type="Pfam" id="PF03055">
    <property type="entry name" value="RPE65"/>
    <property type="match status" value="1"/>
</dbReference>